<dbReference type="Proteomes" id="UP000034112">
    <property type="component" value="Unassembled WGS sequence"/>
</dbReference>
<protein>
    <submittedName>
        <fullName evidence="1">Uncharacterized protein</fullName>
    </submittedName>
</protein>
<dbReference type="OrthoDB" id="4884621at2759"/>
<reference evidence="2" key="1">
    <citation type="journal article" date="2015" name="Genome Announc.">
        <title>Draft whole-genome sequence of the biocontrol agent Trichoderma harzianum T6776.</title>
        <authorList>
            <person name="Baroncelli R."/>
            <person name="Piaggeschi G."/>
            <person name="Fiorini L."/>
            <person name="Bertolini E."/>
            <person name="Zapparata A."/>
            <person name="Pe M.E."/>
            <person name="Sarrocco S."/>
            <person name="Vannacci G."/>
        </authorList>
    </citation>
    <scope>NUCLEOTIDE SEQUENCE [LARGE SCALE GENOMIC DNA]</scope>
    <source>
        <strain evidence="2">T6776</strain>
    </source>
</reference>
<evidence type="ECO:0000313" key="1">
    <source>
        <dbReference type="EMBL" id="KKP05097.1"/>
    </source>
</evidence>
<organism evidence="1 2">
    <name type="scientific">Trichoderma harzianum</name>
    <name type="common">Hypocrea lixii</name>
    <dbReference type="NCBI Taxonomy" id="5544"/>
    <lineage>
        <taxon>Eukaryota</taxon>
        <taxon>Fungi</taxon>
        <taxon>Dikarya</taxon>
        <taxon>Ascomycota</taxon>
        <taxon>Pezizomycotina</taxon>
        <taxon>Sordariomycetes</taxon>
        <taxon>Hypocreomycetidae</taxon>
        <taxon>Hypocreales</taxon>
        <taxon>Hypocreaceae</taxon>
        <taxon>Trichoderma</taxon>
    </lineage>
</organism>
<proteinExistence type="predicted"/>
<comment type="caution">
    <text evidence="1">The sequence shown here is derived from an EMBL/GenBank/DDBJ whole genome shotgun (WGS) entry which is preliminary data.</text>
</comment>
<dbReference type="OMA" id="WREYDPN"/>
<accession>A0A0F9ZYQ2</accession>
<evidence type="ECO:0000313" key="2">
    <source>
        <dbReference type="Proteomes" id="UP000034112"/>
    </source>
</evidence>
<dbReference type="EMBL" id="JOKZ01000059">
    <property type="protein sequence ID" value="KKP05097.1"/>
    <property type="molecule type" value="Genomic_DNA"/>
</dbReference>
<dbReference type="AlphaFoldDB" id="A0A0F9ZYQ2"/>
<gene>
    <name evidence="1" type="ORF">THAR02_02808</name>
</gene>
<name>A0A0F9ZYQ2_TRIHA</name>
<sequence>MASNADRIYQLEQQLEKETLTGITNALLIISGQKVNAVPITPVTKQSIRTASWVYERSGFGARIIQEPAPEGYVTWREYDPNGRDRVPIVVHYSAKMNGETRDWKFQLAIHDPDQFFLHLQQNGGTRTDVEEFEKLLATLWSETYKISFKPKRLPISMTITKIETVNFPKANK</sequence>